<organism evidence="1 2">
    <name type="scientific">Thalassospira xiamenensis</name>
    <dbReference type="NCBI Taxonomy" id="220697"/>
    <lineage>
        <taxon>Bacteria</taxon>
        <taxon>Pseudomonadati</taxon>
        <taxon>Pseudomonadota</taxon>
        <taxon>Alphaproteobacteria</taxon>
        <taxon>Rhodospirillales</taxon>
        <taxon>Thalassospiraceae</taxon>
        <taxon>Thalassospira</taxon>
    </lineage>
</organism>
<comment type="caution">
    <text evidence="1">The sequence shown here is derived from an EMBL/GenBank/DDBJ whole genome shotgun (WGS) entry which is preliminary data.</text>
</comment>
<evidence type="ECO:0000313" key="2">
    <source>
        <dbReference type="Proteomes" id="UP000076167"/>
    </source>
</evidence>
<gene>
    <name evidence="1" type="ORF">AUP40_05110</name>
</gene>
<sequence length="68" mass="7488">MPLLLGNAMKKQKFQETGLCVGCESGSGGSHNHQRRGGKLAFAVFLLPKKDVIRQGHRSRNLILEATR</sequence>
<evidence type="ECO:0000313" key="1">
    <source>
        <dbReference type="EMBL" id="KZC97310.1"/>
    </source>
</evidence>
<proteinExistence type="predicted"/>
<dbReference type="Proteomes" id="UP000076167">
    <property type="component" value="Unassembled WGS sequence"/>
</dbReference>
<dbReference type="EMBL" id="LPXL01000056">
    <property type="protein sequence ID" value="KZC97310.1"/>
    <property type="molecule type" value="Genomic_DNA"/>
</dbReference>
<accession>A0ABR5XY93</accession>
<reference evidence="1 2" key="1">
    <citation type="submission" date="2015-12" db="EMBL/GenBank/DDBJ databases">
        <title>Genome sequence of Thalassospira xiamenensis MCCC 1A03005.</title>
        <authorList>
            <person name="Lu L."/>
            <person name="Lai Q."/>
            <person name="Shao Z."/>
            <person name="Qian P."/>
        </authorList>
    </citation>
    <scope>NUCLEOTIDE SEQUENCE [LARGE SCALE GENOMIC DNA]</scope>
    <source>
        <strain evidence="1 2">MCCC 1A03005</strain>
    </source>
</reference>
<name>A0ABR5XY93_9PROT</name>
<protein>
    <submittedName>
        <fullName evidence="1">Uncharacterized protein</fullName>
    </submittedName>
</protein>
<keyword evidence="2" id="KW-1185">Reference proteome</keyword>